<dbReference type="PANTHER" id="PTHR47926">
    <property type="entry name" value="PENTATRICOPEPTIDE REPEAT-CONTAINING PROTEIN"/>
    <property type="match status" value="1"/>
</dbReference>
<dbReference type="NCBIfam" id="TIGR00756">
    <property type="entry name" value="PPR"/>
    <property type="match status" value="2"/>
</dbReference>
<dbReference type="GO" id="GO:0003723">
    <property type="term" value="F:RNA binding"/>
    <property type="evidence" value="ECO:0007669"/>
    <property type="project" value="InterPro"/>
</dbReference>
<dbReference type="OrthoDB" id="1937829at2759"/>
<dbReference type="InterPro" id="IPR046960">
    <property type="entry name" value="PPR_At4g14850-like_plant"/>
</dbReference>
<evidence type="ECO:0000313" key="3">
    <source>
        <dbReference type="EMBL" id="RWR80958.1"/>
    </source>
</evidence>
<protein>
    <submittedName>
        <fullName evidence="3">Pentatricopeptide repeat-containing protein, mitochondrial</fullName>
    </submittedName>
</protein>
<dbReference type="Proteomes" id="UP000283530">
    <property type="component" value="Unassembled WGS sequence"/>
</dbReference>
<dbReference type="AlphaFoldDB" id="A0A3S3NJL1"/>
<dbReference type="GO" id="GO:0009451">
    <property type="term" value="P:RNA modification"/>
    <property type="evidence" value="ECO:0007669"/>
    <property type="project" value="InterPro"/>
</dbReference>
<dbReference type="FunFam" id="1.25.40.10:FF:000073">
    <property type="entry name" value="Pentatricopeptide repeat-containing protein chloroplastic"/>
    <property type="match status" value="1"/>
</dbReference>
<name>A0A3S3NJL1_9MAGN</name>
<dbReference type="Pfam" id="PF13041">
    <property type="entry name" value="PPR_2"/>
    <property type="match status" value="1"/>
</dbReference>
<keyword evidence="1" id="KW-0677">Repeat</keyword>
<proteinExistence type="predicted"/>
<keyword evidence="4" id="KW-1185">Reference proteome</keyword>
<evidence type="ECO:0000313" key="4">
    <source>
        <dbReference type="Proteomes" id="UP000283530"/>
    </source>
</evidence>
<dbReference type="EMBL" id="QPKB01000003">
    <property type="protein sequence ID" value="RWR80958.1"/>
    <property type="molecule type" value="Genomic_DNA"/>
</dbReference>
<evidence type="ECO:0000256" key="2">
    <source>
        <dbReference type="PROSITE-ProRule" id="PRU00708"/>
    </source>
</evidence>
<sequence>MISALSFSSSRSMALYKSMLQSCIYPDKQTFLSLLKSSKCLSEGKQIHGHAIVMGFLSYAYLQNSLIKMYSENRRMDLAHQVFQLIPEQDVVSWNAMISGYAKMRHSLEALELFREMVVSGLEPDEFTTVWTWKDWFIGFYPMLDEMRMRARMETSWSEVEAN</sequence>
<dbReference type="InterPro" id="IPR011990">
    <property type="entry name" value="TPR-like_helical_dom_sf"/>
</dbReference>
<dbReference type="Pfam" id="PF01535">
    <property type="entry name" value="PPR"/>
    <property type="match status" value="1"/>
</dbReference>
<dbReference type="PROSITE" id="PS51375">
    <property type="entry name" value="PPR"/>
    <property type="match status" value="1"/>
</dbReference>
<dbReference type="Gene3D" id="1.25.40.10">
    <property type="entry name" value="Tetratricopeptide repeat domain"/>
    <property type="match status" value="1"/>
</dbReference>
<gene>
    <name evidence="3" type="ORF">CKAN_00962000</name>
</gene>
<dbReference type="InterPro" id="IPR002885">
    <property type="entry name" value="PPR_rpt"/>
</dbReference>
<reference evidence="3 4" key="1">
    <citation type="journal article" date="2019" name="Nat. Plants">
        <title>Stout camphor tree genome fills gaps in understanding of flowering plant genome evolution.</title>
        <authorList>
            <person name="Chaw S.M."/>
            <person name="Liu Y.C."/>
            <person name="Wu Y.W."/>
            <person name="Wang H.Y."/>
            <person name="Lin C.I."/>
            <person name="Wu C.S."/>
            <person name="Ke H.M."/>
            <person name="Chang L.Y."/>
            <person name="Hsu C.Y."/>
            <person name="Yang H.T."/>
            <person name="Sudianto E."/>
            <person name="Hsu M.H."/>
            <person name="Wu K.P."/>
            <person name="Wang L.N."/>
            <person name="Leebens-Mack J.H."/>
            <person name="Tsai I.J."/>
        </authorList>
    </citation>
    <scope>NUCLEOTIDE SEQUENCE [LARGE SCALE GENOMIC DNA]</scope>
    <source>
        <strain evidence="4">cv. Chaw 1501</strain>
        <tissue evidence="3">Young leaves</tissue>
    </source>
</reference>
<organism evidence="3 4">
    <name type="scientific">Cinnamomum micranthum f. kanehirae</name>
    <dbReference type="NCBI Taxonomy" id="337451"/>
    <lineage>
        <taxon>Eukaryota</taxon>
        <taxon>Viridiplantae</taxon>
        <taxon>Streptophyta</taxon>
        <taxon>Embryophyta</taxon>
        <taxon>Tracheophyta</taxon>
        <taxon>Spermatophyta</taxon>
        <taxon>Magnoliopsida</taxon>
        <taxon>Magnoliidae</taxon>
        <taxon>Laurales</taxon>
        <taxon>Lauraceae</taxon>
        <taxon>Cinnamomum</taxon>
    </lineage>
</organism>
<comment type="caution">
    <text evidence="3">The sequence shown here is derived from an EMBL/GenBank/DDBJ whole genome shotgun (WGS) entry which is preliminary data.</text>
</comment>
<dbReference type="STRING" id="337451.A0A3S3NJL1"/>
<accession>A0A3S3NJL1</accession>
<evidence type="ECO:0000256" key="1">
    <source>
        <dbReference type="ARBA" id="ARBA00022737"/>
    </source>
</evidence>
<feature type="repeat" description="PPR" evidence="2">
    <location>
        <begin position="90"/>
        <end position="124"/>
    </location>
</feature>